<accession>A0A853IU05</accession>
<sequence length="185" mass="19301">MLGNKALLLVGGGAPRAVAPGETHQGVKVVSTSGDQAVVLIDGRRHTLRVGEAPASVGSAAPSGSDRVALTADGRGHFLTPGSINNRPVQFMVDTGASTIAIGQAEADRLGLNYKAGRQVMMNTANGSAPGWLFKLNTVRVGDVTAYDIDAVVTPAAMPMVLLGNSFLNRFSMRRDGDTMMLIKR</sequence>
<dbReference type="InterPro" id="IPR011969">
    <property type="entry name" value="Clan_AA_Asp_peptidase_C"/>
</dbReference>
<dbReference type="GO" id="GO:0004190">
    <property type="term" value="F:aspartic-type endopeptidase activity"/>
    <property type="evidence" value="ECO:0007669"/>
    <property type="project" value="InterPro"/>
</dbReference>
<dbReference type="GO" id="GO:0006508">
    <property type="term" value="P:proteolysis"/>
    <property type="evidence" value="ECO:0007669"/>
    <property type="project" value="UniProtKB-KW"/>
</dbReference>
<dbReference type="InterPro" id="IPR034122">
    <property type="entry name" value="Retropepsin-like_bacterial"/>
</dbReference>
<dbReference type="InterPro" id="IPR021109">
    <property type="entry name" value="Peptidase_aspartic_dom_sf"/>
</dbReference>
<evidence type="ECO:0000313" key="2">
    <source>
        <dbReference type="Proteomes" id="UP000589716"/>
    </source>
</evidence>
<dbReference type="CDD" id="cd05483">
    <property type="entry name" value="retropepsin_like_bacteria"/>
    <property type="match status" value="1"/>
</dbReference>
<name>A0A853IU05_9BURK</name>
<dbReference type="Pfam" id="PF13975">
    <property type="entry name" value="gag-asp_proteas"/>
    <property type="match status" value="1"/>
</dbReference>
<dbReference type="Proteomes" id="UP000589716">
    <property type="component" value="Unassembled WGS sequence"/>
</dbReference>
<proteinExistence type="predicted"/>
<dbReference type="PROSITE" id="PS00141">
    <property type="entry name" value="ASP_PROTEASE"/>
    <property type="match status" value="1"/>
</dbReference>
<comment type="caution">
    <text evidence="1">The sequence shown here is derived from an EMBL/GenBank/DDBJ whole genome shotgun (WGS) entry which is preliminary data.</text>
</comment>
<dbReference type="Gene3D" id="2.40.70.10">
    <property type="entry name" value="Acid Proteases"/>
    <property type="match status" value="1"/>
</dbReference>
<gene>
    <name evidence="1" type="ORF">H0I39_01380</name>
</gene>
<dbReference type="NCBIfam" id="TIGR02281">
    <property type="entry name" value="clan_AA_DTGA"/>
    <property type="match status" value="1"/>
</dbReference>
<dbReference type="InterPro" id="IPR001969">
    <property type="entry name" value="Aspartic_peptidase_AS"/>
</dbReference>
<dbReference type="SUPFAM" id="SSF50630">
    <property type="entry name" value="Acid proteases"/>
    <property type="match status" value="1"/>
</dbReference>
<keyword evidence="1" id="KW-0645">Protease</keyword>
<reference evidence="1 2" key="1">
    <citation type="submission" date="2020-07" db="EMBL/GenBank/DDBJ databases">
        <authorList>
            <person name="Maaloum M."/>
        </authorList>
    </citation>
    <scope>NUCLEOTIDE SEQUENCE [LARGE SCALE GENOMIC DNA]</scope>
    <source>
        <strain evidence="1 2">GCS-AN-3</strain>
    </source>
</reference>
<dbReference type="EMBL" id="JACCKX010000001">
    <property type="protein sequence ID" value="NZA00767.1"/>
    <property type="molecule type" value="Genomic_DNA"/>
</dbReference>
<keyword evidence="2" id="KW-1185">Reference proteome</keyword>
<dbReference type="AlphaFoldDB" id="A0A853IU05"/>
<organism evidence="1 2">
    <name type="scientific">Ottowia beijingensis</name>
    <dbReference type="NCBI Taxonomy" id="1207057"/>
    <lineage>
        <taxon>Bacteria</taxon>
        <taxon>Pseudomonadati</taxon>
        <taxon>Pseudomonadota</taxon>
        <taxon>Betaproteobacteria</taxon>
        <taxon>Burkholderiales</taxon>
        <taxon>Comamonadaceae</taxon>
        <taxon>Ottowia</taxon>
    </lineage>
</organism>
<keyword evidence="1" id="KW-0378">Hydrolase</keyword>
<protein>
    <submittedName>
        <fullName evidence="1">Retroviral-like aspartic protease family protein</fullName>
    </submittedName>
</protein>
<evidence type="ECO:0000313" key="1">
    <source>
        <dbReference type="EMBL" id="NZA00767.1"/>
    </source>
</evidence>